<protein>
    <submittedName>
        <fullName evidence="1">Uncharacterized protein</fullName>
    </submittedName>
</protein>
<dbReference type="AlphaFoldDB" id="A0A8K1CDR7"/>
<proteinExistence type="predicted"/>
<dbReference type="Proteomes" id="UP000794436">
    <property type="component" value="Unassembled WGS sequence"/>
</dbReference>
<name>A0A8K1CDR7_PYTOL</name>
<accession>A0A8K1CDR7</accession>
<comment type="caution">
    <text evidence="1">The sequence shown here is derived from an EMBL/GenBank/DDBJ whole genome shotgun (WGS) entry which is preliminary data.</text>
</comment>
<keyword evidence="2" id="KW-1185">Reference proteome</keyword>
<evidence type="ECO:0000313" key="2">
    <source>
        <dbReference type="Proteomes" id="UP000794436"/>
    </source>
</evidence>
<evidence type="ECO:0000313" key="1">
    <source>
        <dbReference type="EMBL" id="TMW61189.1"/>
    </source>
</evidence>
<dbReference type="EMBL" id="SPLM01000077">
    <property type="protein sequence ID" value="TMW61189.1"/>
    <property type="molecule type" value="Genomic_DNA"/>
</dbReference>
<organism evidence="1 2">
    <name type="scientific">Pythium oligandrum</name>
    <name type="common">Mycoparasitic fungus</name>
    <dbReference type="NCBI Taxonomy" id="41045"/>
    <lineage>
        <taxon>Eukaryota</taxon>
        <taxon>Sar</taxon>
        <taxon>Stramenopiles</taxon>
        <taxon>Oomycota</taxon>
        <taxon>Peronosporomycetes</taxon>
        <taxon>Pythiales</taxon>
        <taxon>Pythiaceae</taxon>
        <taxon>Pythium</taxon>
    </lineage>
</organism>
<gene>
    <name evidence="1" type="ORF">Poli38472_013652</name>
</gene>
<sequence>MHMHTASMVSPKLEGKTSFVDLAVLALVGLKETRQNYCIKWTEDVSGGEAFALVDNGQTIVFKTGGIFFITLDVLHSSTSKGFQLELLQNDETVSWVTGCQTSHGVQSFLPLTRTIKSGDTLKVLYIGNNRTNTGNTMSIIQLRKE</sequence>
<reference evidence="1" key="1">
    <citation type="submission" date="2019-03" db="EMBL/GenBank/DDBJ databases">
        <title>Long read genome sequence of the mycoparasitic Pythium oligandrum ATCC 38472 isolated from sugarbeet rhizosphere.</title>
        <authorList>
            <person name="Gaulin E."/>
        </authorList>
    </citation>
    <scope>NUCLEOTIDE SEQUENCE</scope>
    <source>
        <strain evidence="1">ATCC 38472_TT</strain>
    </source>
</reference>